<name>A0A3B7MRP8_9BACT</name>
<proteinExistence type="predicted"/>
<dbReference type="GO" id="GO:0016209">
    <property type="term" value="F:antioxidant activity"/>
    <property type="evidence" value="ECO:0007669"/>
    <property type="project" value="InterPro"/>
</dbReference>
<dbReference type="GO" id="GO:0016491">
    <property type="term" value="F:oxidoreductase activity"/>
    <property type="evidence" value="ECO:0007669"/>
    <property type="project" value="InterPro"/>
</dbReference>
<dbReference type="PANTHER" id="PTHR42852">
    <property type="entry name" value="THIOL:DISULFIDE INTERCHANGE PROTEIN DSBE"/>
    <property type="match status" value="1"/>
</dbReference>
<dbReference type="PANTHER" id="PTHR42852:SF6">
    <property type="entry name" value="THIOL:DISULFIDE INTERCHANGE PROTEIN DSBE"/>
    <property type="match status" value="1"/>
</dbReference>
<dbReference type="GO" id="GO:0017004">
    <property type="term" value="P:cytochrome complex assembly"/>
    <property type="evidence" value="ECO:0007669"/>
    <property type="project" value="UniProtKB-KW"/>
</dbReference>
<reference evidence="7 8" key="1">
    <citation type="submission" date="2018-09" db="EMBL/GenBank/DDBJ databases">
        <title>Genome sequencing of strain 6GH32-13.</title>
        <authorList>
            <person name="Weon H.-Y."/>
            <person name="Heo J."/>
            <person name="Kwon S.-W."/>
        </authorList>
    </citation>
    <scope>NUCLEOTIDE SEQUENCE [LARGE SCALE GENOMIC DNA]</scope>
    <source>
        <strain evidence="7 8">5GH32-13</strain>
    </source>
</reference>
<evidence type="ECO:0000313" key="7">
    <source>
        <dbReference type="EMBL" id="AXY77182.1"/>
    </source>
</evidence>
<keyword evidence="3" id="KW-1015">Disulfide bond</keyword>
<accession>A0A3B7MRP8</accession>
<dbReference type="PROSITE" id="PS00194">
    <property type="entry name" value="THIOREDOXIN_1"/>
    <property type="match status" value="1"/>
</dbReference>
<sequence>MKYALRWMVLAVVVIMTACSPNDKNVLEIKGTLEHVEQIAANYAGVVNNGTVKLALYEIPFGGDASPVLLDTITIPVTQKSFRLKGAALIPGGLYNIAIGEGPVLPLINDSKTITVDLDFANKAKFYTVKNSPASEQLKDFIFTYSDQRSTVEKQMQALDSLKQVQAGDSAILAATNKKNQALNELNSYLKNFLGNASQSTVASFALGRAAQTLPITDFEASLNQLTQKFPQDSNLTDLKKKYESFRTQQEARSSGNSWVGKKAPDLVLPDTKGKSIALSSFKGKYVLVDFWASWCGPCRDENPNVVYAYQQFKNKNFTILGVSLDKSKDKWLEAIQQDQLDWTHVSDLAYWQSKAVGTFGFDGIPFNVLVDPEGTVIAQGLRGEALEAKLKEVLQ</sequence>
<evidence type="ECO:0000256" key="3">
    <source>
        <dbReference type="ARBA" id="ARBA00023157"/>
    </source>
</evidence>
<dbReference type="GO" id="GO:0030313">
    <property type="term" value="C:cell envelope"/>
    <property type="evidence" value="ECO:0007669"/>
    <property type="project" value="UniProtKB-SubCell"/>
</dbReference>
<dbReference type="AlphaFoldDB" id="A0A3B7MRP8"/>
<keyword evidence="8" id="KW-1185">Reference proteome</keyword>
<protein>
    <submittedName>
        <fullName evidence="7">AhpC/TSA family protein</fullName>
    </submittedName>
</protein>
<dbReference type="OrthoDB" id="750178at2"/>
<evidence type="ECO:0000259" key="6">
    <source>
        <dbReference type="PROSITE" id="PS51352"/>
    </source>
</evidence>
<dbReference type="Proteomes" id="UP000263900">
    <property type="component" value="Chromosome"/>
</dbReference>
<dbReference type="RefSeq" id="WP_119053058.1">
    <property type="nucleotide sequence ID" value="NZ_CP032157.1"/>
</dbReference>
<keyword evidence="5" id="KW-0732">Signal</keyword>
<dbReference type="SUPFAM" id="SSF52833">
    <property type="entry name" value="Thioredoxin-like"/>
    <property type="match status" value="1"/>
</dbReference>
<dbReference type="InterPro" id="IPR017937">
    <property type="entry name" value="Thioredoxin_CS"/>
</dbReference>
<evidence type="ECO:0000256" key="1">
    <source>
        <dbReference type="ARBA" id="ARBA00004196"/>
    </source>
</evidence>
<keyword evidence="4" id="KW-0676">Redox-active center</keyword>
<evidence type="ECO:0000256" key="5">
    <source>
        <dbReference type="SAM" id="SignalP"/>
    </source>
</evidence>
<dbReference type="PROSITE" id="PS51257">
    <property type="entry name" value="PROKAR_LIPOPROTEIN"/>
    <property type="match status" value="1"/>
</dbReference>
<dbReference type="Gene3D" id="3.40.30.10">
    <property type="entry name" value="Glutaredoxin"/>
    <property type="match status" value="1"/>
</dbReference>
<comment type="subcellular location">
    <subcellularLocation>
        <location evidence="1">Cell envelope</location>
    </subcellularLocation>
</comment>
<feature type="domain" description="Thioredoxin" evidence="6">
    <location>
        <begin position="258"/>
        <end position="396"/>
    </location>
</feature>
<feature type="signal peptide" evidence="5">
    <location>
        <begin position="1"/>
        <end position="18"/>
    </location>
</feature>
<gene>
    <name evidence="7" type="ORF">D3H65_25775</name>
</gene>
<dbReference type="InterPro" id="IPR000866">
    <property type="entry name" value="AhpC/TSA"/>
</dbReference>
<dbReference type="Pfam" id="PF00578">
    <property type="entry name" value="AhpC-TSA"/>
    <property type="match status" value="1"/>
</dbReference>
<keyword evidence="2" id="KW-0201">Cytochrome c-type biogenesis</keyword>
<dbReference type="CDD" id="cd02966">
    <property type="entry name" value="TlpA_like_family"/>
    <property type="match status" value="1"/>
</dbReference>
<dbReference type="InterPro" id="IPR050553">
    <property type="entry name" value="Thioredoxin_ResA/DsbE_sf"/>
</dbReference>
<dbReference type="PROSITE" id="PS51352">
    <property type="entry name" value="THIOREDOXIN_2"/>
    <property type="match status" value="1"/>
</dbReference>
<organism evidence="7 8">
    <name type="scientific">Paraflavitalea soli</name>
    <dbReference type="NCBI Taxonomy" id="2315862"/>
    <lineage>
        <taxon>Bacteria</taxon>
        <taxon>Pseudomonadati</taxon>
        <taxon>Bacteroidota</taxon>
        <taxon>Chitinophagia</taxon>
        <taxon>Chitinophagales</taxon>
        <taxon>Chitinophagaceae</taxon>
        <taxon>Paraflavitalea</taxon>
    </lineage>
</organism>
<dbReference type="EMBL" id="CP032157">
    <property type="protein sequence ID" value="AXY77182.1"/>
    <property type="molecule type" value="Genomic_DNA"/>
</dbReference>
<feature type="chain" id="PRO_5017752412" evidence="5">
    <location>
        <begin position="19"/>
        <end position="396"/>
    </location>
</feature>
<dbReference type="InterPro" id="IPR013766">
    <property type="entry name" value="Thioredoxin_domain"/>
</dbReference>
<dbReference type="InterPro" id="IPR036249">
    <property type="entry name" value="Thioredoxin-like_sf"/>
</dbReference>
<evidence type="ECO:0000256" key="2">
    <source>
        <dbReference type="ARBA" id="ARBA00022748"/>
    </source>
</evidence>
<evidence type="ECO:0000313" key="8">
    <source>
        <dbReference type="Proteomes" id="UP000263900"/>
    </source>
</evidence>
<evidence type="ECO:0000256" key="4">
    <source>
        <dbReference type="ARBA" id="ARBA00023284"/>
    </source>
</evidence>
<dbReference type="KEGG" id="pseg:D3H65_25775"/>